<keyword evidence="2" id="KW-1185">Reference proteome</keyword>
<protein>
    <submittedName>
        <fullName evidence="1">Uncharacterized protein</fullName>
    </submittedName>
</protein>
<reference evidence="1" key="1">
    <citation type="submission" date="2023-07" db="EMBL/GenBank/DDBJ databases">
        <authorList>
            <consortium name="CYATHOMIX"/>
        </authorList>
    </citation>
    <scope>NUCLEOTIDE SEQUENCE</scope>
    <source>
        <strain evidence="1">N/A</strain>
    </source>
</reference>
<sequence>MCDNLYVDDCEFLWEEYRTSYDMSMYLQENLHLNYSCCLGFLALEYSDSGKLESFSREINQRILVPYVKTFPTQPGQLTILYDLYNFIENMSVTDMGCGYREITNDVEVACMFLGSELY</sequence>
<comment type="caution">
    <text evidence="1">The sequence shown here is derived from an EMBL/GenBank/DDBJ whole genome shotgun (WGS) entry which is preliminary data.</text>
</comment>
<dbReference type="EMBL" id="CATQJL010000223">
    <property type="protein sequence ID" value="CAJ0597118.1"/>
    <property type="molecule type" value="Genomic_DNA"/>
</dbReference>
<accession>A0AA36GRV0</accession>
<evidence type="ECO:0000313" key="1">
    <source>
        <dbReference type="EMBL" id="CAJ0597118.1"/>
    </source>
</evidence>
<dbReference type="Proteomes" id="UP001176961">
    <property type="component" value="Unassembled WGS sequence"/>
</dbReference>
<dbReference type="AlphaFoldDB" id="A0AA36GRV0"/>
<name>A0AA36GRV0_CYLNA</name>
<gene>
    <name evidence="1" type="ORF">CYNAS_LOCUS9101</name>
</gene>
<organism evidence="1 2">
    <name type="scientific">Cylicocyclus nassatus</name>
    <name type="common">Nematode worm</name>
    <dbReference type="NCBI Taxonomy" id="53992"/>
    <lineage>
        <taxon>Eukaryota</taxon>
        <taxon>Metazoa</taxon>
        <taxon>Ecdysozoa</taxon>
        <taxon>Nematoda</taxon>
        <taxon>Chromadorea</taxon>
        <taxon>Rhabditida</taxon>
        <taxon>Rhabditina</taxon>
        <taxon>Rhabditomorpha</taxon>
        <taxon>Strongyloidea</taxon>
        <taxon>Strongylidae</taxon>
        <taxon>Cylicocyclus</taxon>
    </lineage>
</organism>
<evidence type="ECO:0000313" key="2">
    <source>
        <dbReference type="Proteomes" id="UP001176961"/>
    </source>
</evidence>
<proteinExistence type="predicted"/>